<name>A0A1I2DV68_9GAMM</name>
<proteinExistence type="predicted"/>
<sequence>MTHHQARRRGASMRWLFALSLMGAAALSPLPAAAQASPRPQASPQPQSAPPPAPQASGPELPAADQLAIKNYTLNEDVLGRLLAVTKEARAQNIRPQPAPDPAKVRNLDDLASYAVGGDAKLAPLVQKHGFTPREFLLANLALMNAALAVQARSDPNLAKTIDQSKVNTANVAFFESHQQQIAAQMSEGAK</sequence>
<keyword evidence="4" id="KW-1185">Reference proteome</keyword>
<dbReference type="Proteomes" id="UP000199477">
    <property type="component" value="Unassembled WGS sequence"/>
</dbReference>
<protein>
    <recommendedName>
        <fullName evidence="5">DUF4142 domain-containing protein</fullName>
    </recommendedName>
</protein>
<dbReference type="EMBL" id="FONH01000004">
    <property type="protein sequence ID" value="SFE84328.1"/>
    <property type="molecule type" value="Genomic_DNA"/>
</dbReference>
<feature type="region of interest" description="Disordered" evidence="1">
    <location>
        <begin position="31"/>
        <end position="60"/>
    </location>
</feature>
<feature type="chain" id="PRO_5011784504" description="DUF4142 domain-containing protein" evidence="2">
    <location>
        <begin position="35"/>
        <end position="191"/>
    </location>
</feature>
<evidence type="ECO:0000256" key="2">
    <source>
        <dbReference type="SAM" id="SignalP"/>
    </source>
</evidence>
<gene>
    <name evidence="3" type="ORF">SAMN02799615_01825</name>
</gene>
<evidence type="ECO:0000256" key="1">
    <source>
        <dbReference type="SAM" id="MobiDB-lite"/>
    </source>
</evidence>
<dbReference type="AlphaFoldDB" id="A0A1I2DV68"/>
<feature type="compositionally biased region" description="Low complexity" evidence="1">
    <location>
        <begin position="31"/>
        <end position="40"/>
    </location>
</feature>
<evidence type="ECO:0000313" key="3">
    <source>
        <dbReference type="EMBL" id="SFE84328.1"/>
    </source>
</evidence>
<keyword evidence="2" id="KW-0732">Signal</keyword>
<evidence type="ECO:0008006" key="5">
    <source>
        <dbReference type="Google" id="ProtNLM"/>
    </source>
</evidence>
<dbReference type="RefSeq" id="WP_026633133.1">
    <property type="nucleotide sequence ID" value="NZ_FONH01000004.1"/>
</dbReference>
<feature type="compositionally biased region" description="Pro residues" evidence="1">
    <location>
        <begin position="41"/>
        <end position="54"/>
    </location>
</feature>
<organism evidence="3 4">
    <name type="scientific">Dyella marensis</name>
    <dbReference type="NCBI Taxonomy" id="500610"/>
    <lineage>
        <taxon>Bacteria</taxon>
        <taxon>Pseudomonadati</taxon>
        <taxon>Pseudomonadota</taxon>
        <taxon>Gammaproteobacteria</taxon>
        <taxon>Lysobacterales</taxon>
        <taxon>Rhodanobacteraceae</taxon>
        <taxon>Dyella</taxon>
    </lineage>
</organism>
<feature type="signal peptide" evidence="2">
    <location>
        <begin position="1"/>
        <end position="34"/>
    </location>
</feature>
<evidence type="ECO:0000313" key="4">
    <source>
        <dbReference type="Proteomes" id="UP000199477"/>
    </source>
</evidence>
<reference evidence="4" key="1">
    <citation type="submission" date="2016-10" db="EMBL/GenBank/DDBJ databases">
        <authorList>
            <person name="Varghese N."/>
            <person name="Submissions S."/>
        </authorList>
    </citation>
    <scope>NUCLEOTIDE SEQUENCE [LARGE SCALE GENOMIC DNA]</scope>
    <source>
        <strain evidence="4">UNC178MFTsu3.1</strain>
    </source>
</reference>
<accession>A0A1I2DV68</accession>